<evidence type="ECO:0000256" key="1">
    <source>
        <dbReference type="ARBA" id="ARBA00023015"/>
    </source>
</evidence>
<keyword evidence="7" id="KW-1185">Reference proteome</keyword>
<evidence type="ECO:0000256" key="2">
    <source>
        <dbReference type="ARBA" id="ARBA00023125"/>
    </source>
</evidence>
<dbReference type="EMBL" id="JAHWZX010000005">
    <property type="protein sequence ID" value="MBW4330771.1"/>
    <property type="molecule type" value="Genomic_DNA"/>
</dbReference>
<evidence type="ECO:0000259" key="5">
    <source>
        <dbReference type="PROSITE" id="PS51118"/>
    </source>
</evidence>
<protein>
    <submittedName>
        <fullName evidence="6">Helix-turn-helix transcriptional regulator</fullName>
    </submittedName>
</protein>
<evidence type="ECO:0000256" key="4">
    <source>
        <dbReference type="SAM" id="MobiDB-lite"/>
    </source>
</evidence>
<dbReference type="PANTHER" id="PTHR33204">
    <property type="entry name" value="TRANSCRIPTIONAL REGULATOR, MARR FAMILY"/>
    <property type="match status" value="1"/>
</dbReference>
<dbReference type="PROSITE" id="PS51118">
    <property type="entry name" value="HTH_HXLR"/>
    <property type="match status" value="1"/>
</dbReference>
<sequence length="146" mass="16345">MGIRTTIAHTTEKDTTLSKPRHSRYDCHPGCSVEASLTLIGGKWKCIILWHLQEEGVVRFNELRRRLAGITPRMLTNQLREMEEDGLIDRTVYAQVPPKVEYRLSEQGRSLAPVLLALKDWGDKNMHLFSQPSGHPEAVLAGGGAS</sequence>
<feature type="domain" description="HTH hxlR-type" evidence="5">
    <location>
        <begin position="31"/>
        <end position="130"/>
    </location>
</feature>
<gene>
    <name evidence="6" type="ORF">KY084_07755</name>
</gene>
<evidence type="ECO:0000313" key="6">
    <source>
        <dbReference type="EMBL" id="MBW4330771.1"/>
    </source>
</evidence>
<evidence type="ECO:0000313" key="7">
    <source>
        <dbReference type="Proteomes" id="UP001197214"/>
    </source>
</evidence>
<comment type="caution">
    <text evidence="6">The sequence shown here is derived from an EMBL/GenBank/DDBJ whole genome shotgun (WGS) entry which is preliminary data.</text>
</comment>
<accession>A0ABS6XKU4</accession>
<organism evidence="6 7">
    <name type="scientific">Stakelama flava</name>
    <dbReference type="NCBI Taxonomy" id="2860338"/>
    <lineage>
        <taxon>Bacteria</taxon>
        <taxon>Pseudomonadati</taxon>
        <taxon>Pseudomonadota</taxon>
        <taxon>Alphaproteobacteria</taxon>
        <taxon>Sphingomonadales</taxon>
        <taxon>Sphingomonadaceae</taxon>
        <taxon>Stakelama</taxon>
    </lineage>
</organism>
<keyword evidence="1" id="KW-0805">Transcription regulation</keyword>
<dbReference type="Proteomes" id="UP001197214">
    <property type="component" value="Unassembled WGS sequence"/>
</dbReference>
<proteinExistence type="predicted"/>
<dbReference type="InterPro" id="IPR002577">
    <property type="entry name" value="HTH_HxlR"/>
</dbReference>
<dbReference type="PANTHER" id="PTHR33204:SF29">
    <property type="entry name" value="TRANSCRIPTIONAL REGULATOR"/>
    <property type="match status" value="1"/>
</dbReference>
<evidence type="ECO:0000256" key="3">
    <source>
        <dbReference type="ARBA" id="ARBA00023163"/>
    </source>
</evidence>
<reference evidence="6 7" key="1">
    <citation type="submission" date="2021-07" db="EMBL/GenBank/DDBJ databases">
        <title>Stakelama flava sp. nov., a novel endophytic bacterium isolated from branch of Kandelia candel.</title>
        <authorList>
            <person name="Tuo L."/>
        </authorList>
    </citation>
    <scope>NUCLEOTIDE SEQUENCE [LARGE SCALE GENOMIC DNA]</scope>
    <source>
        <strain evidence="6 7">CBK3Z-3</strain>
    </source>
</reference>
<keyword evidence="2" id="KW-0238">DNA-binding</keyword>
<keyword evidence="3" id="KW-0804">Transcription</keyword>
<feature type="region of interest" description="Disordered" evidence="4">
    <location>
        <begin position="1"/>
        <end position="21"/>
    </location>
</feature>
<name>A0ABS6XKU4_9SPHN</name>
<dbReference type="Pfam" id="PF01638">
    <property type="entry name" value="HxlR"/>
    <property type="match status" value="1"/>
</dbReference>